<proteinExistence type="predicted"/>
<dbReference type="Pfam" id="PF13622">
    <property type="entry name" value="4HBT_3"/>
    <property type="match status" value="1"/>
</dbReference>
<dbReference type="OMA" id="CDMFITP"/>
<name>A0A1X0RYD1_RHIZD</name>
<dbReference type="VEuPathDB" id="FungiDB:BCV72DRAFT_105175"/>
<organism evidence="3 4">
    <name type="scientific">Rhizopus microsporus</name>
    <dbReference type="NCBI Taxonomy" id="58291"/>
    <lineage>
        <taxon>Eukaryota</taxon>
        <taxon>Fungi</taxon>
        <taxon>Fungi incertae sedis</taxon>
        <taxon>Mucoromycota</taxon>
        <taxon>Mucoromycotina</taxon>
        <taxon>Mucoromycetes</taxon>
        <taxon>Mucorales</taxon>
        <taxon>Mucorineae</taxon>
        <taxon>Rhizopodaceae</taxon>
        <taxon>Rhizopus</taxon>
    </lineage>
</organism>
<dbReference type="InterPro" id="IPR049450">
    <property type="entry name" value="ACOT8-like_C"/>
</dbReference>
<evidence type="ECO:0008006" key="5">
    <source>
        <dbReference type="Google" id="ProtNLM"/>
    </source>
</evidence>
<dbReference type="AlphaFoldDB" id="A0A1X0RYD1"/>
<dbReference type="Pfam" id="PF20789">
    <property type="entry name" value="4HBT_3C"/>
    <property type="match status" value="1"/>
</dbReference>
<protein>
    <recommendedName>
        <fullName evidence="5">Thioesterase/thiol ester dehydrase-isomerase</fullName>
    </recommendedName>
</protein>
<dbReference type="InterPro" id="IPR052389">
    <property type="entry name" value="Sec_Metab_Biosynth-Assoc"/>
</dbReference>
<dbReference type="InterPro" id="IPR042171">
    <property type="entry name" value="Acyl-CoA_hotdog"/>
</dbReference>
<evidence type="ECO:0000313" key="3">
    <source>
        <dbReference type="EMBL" id="ORE17004.1"/>
    </source>
</evidence>
<dbReference type="PANTHER" id="PTHR38110:SF1">
    <property type="entry name" value="THIOESTERASE DOMAIN-CONTAINING PROTEIN"/>
    <property type="match status" value="1"/>
</dbReference>
<dbReference type="EMBL" id="KV921368">
    <property type="protein sequence ID" value="ORE17004.1"/>
    <property type="molecule type" value="Genomic_DNA"/>
</dbReference>
<sequence>MLSGSVLIIVCSQEFDKATDTRFIGQYNNASIYAGAADSTWCVGEVPNIGYVASIVLDSVLRHFSTKYQQDPIAMNCFFLKKTDIGHLIVEITEIKMSSKGYCIVRASVKQRKDLSRPLGSIDDYEPNEWIEKLHSIITMGNMNSEKGLTMFTNSPQPPSTEHLVPFKYRWMGEHVNAKFDVRNASKEDFIGRPEVTQLIGFSDGRPVDSKSIPYYCDMFITPPALISEEVHGGPIWCPTMQMEVQFKAKVKKDTSQILAHFLAPNIINNRFDIDGQIWDEDGTLLALTRHQCLIVSWSRNTKNETSGKRIDATSSKL</sequence>
<dbReference type="PANTHER" id="PTHR38110">
    <property type="entry name" value="CHROMOSOME 23, WHOLE GENOME SHOTGUN SEQUENCE"/>
    <property type="match status" value="1"/>
</dbReference>
<accession>A0A1X0RYD1</accession>
<evidence type="ECO:0000313" key="4">
    <source>
        <dbReference type="Proteomes" id="UP000242381"/>
    </source>
</evidence>
<gene>
    <name evidence="3" type="ORF">BCV71DRAFT_250122</name>
</gene>
<dbReference type="Gene3D" id="2.40.160.210">
    <property type="entry name" value="Acyl-CoA thioesterase, double hotdog domain"/>
    <property type="match status" value="1"/>
</dbReference>
<evidence type="ECO:0000259" key="2">
    <source>
        <dbReference type="Pfam" id="PF20789"/>
    </source>
</evidence>
<dbReference type="InterPro" id="IPR029069">
    <property type="entry name" value="HotDog_dom_sf"/>
</dbReference>
<feature type="domain" description="Acyl-CoA thioesterase-like N-terminal HotDog" evidence="1">
    <location>
        <begin position="38"/>
        <end position="112"/>
    </location>
</feature>
<dbReference type="SUPFAM" id="SSF54637">
    <property type="entry name" value="Thioesterase/thiol ester dehydrase-isomerase"/>
    <property type="match status" value="1"/>
</dbReference>
<reference evidence="3 4" key="1">
    <citation type="journal article" date="2016" name="Proc. Natl. Acad. Sci. U.S.A.">
        <title>Lipid metabolic changes in an early divergent fungus govern the establishment of a mutualistic symbiosis with endobacteria.</title>
        <authorList>
            <person name="Lastovetsky O.A."/>
            <person name="Gaspar M.L."/>
            <person name="Mondo S.J."/>
            <person name="LaButti K.M."/>
            <person name="Sandor L."/>
            <person name="Grigoriev I.V."/>
            <person name="Henry S.A."/>
            <person name="Pawlowska T.E."/>
        </authorList>
    </citation>
    <scope>NUCLEOTIDE SEQUENCE [LARGE SCALE GENOMIC DNA]</scope>
    <source>
        <strain evidence="3 4">ATCC 11559</strain>
    </source>
</reference>
<dbReference type="InterPro" id="IPR049449">
    <property type="entry name" value="TesB_ACOT8-like_N"/>
</dbReference>
<dbReference type="Proteomes" id="UP000242381">
    <property type="component" value="Unassembled WGS sequence"/>
</dbReference>
<feature type="domain" description="Acyl-CoA thioesterase-like C-terminal" evidence="2">
    <location>
        <begin position="166"/>
        <end position="295"/>
    </location>
</feature>
<evidence type="ECO:0000259" key="1">
    <source>
        <dbReference type="Pfam" id="PF13622"/>
    </source>
</evidence>